<dbReference type="InterPro" id="IPR054461">
    <property type="entry name" value="TraI-like_C"/>
</dbReference>
<name>A0ABY6GGD4_9BURK</name>
<evidence type="ECO:0000259" key="4">
    <source>
        <dbReference type="Pfam" id="PF22287"/>
    </source>
</evidence>
<proteinExistence type="predicted"/>
<evidence type="ECO:0000259" key="3">
    <source>
        <dbReference type="Pfam" id="PF18821"/>
    </source>
</evidence>
<dbReference type="InterPro" id="IPR054462">
    <property type="entry name" value="TraI_M"/>
</dbReference>
<evidence type="ECO:0000259" key="2">
    <source>
        <dbReference type="Pfam" id="PF03432"/>
    </source>
</evidence>
<dbReference type="RefSeq" id="WP_263726256.1">
    <property type="nucleotide sequence ID" value="NZ_CP106883.1"/>
</dbReference>
<feature type="region of interest" description="Disordered" evidence="1">
    <location>
        <begin position="640"/>
        <end position="659"/>
    </location>
</feature>
<geneLocation type="plasmid" evidence="6 7">
    <name>unnamed2</name>
</geneLocation>
<feature type="region of interest" description="Disordered" evidence="1">
    <location>
        <begin position="669"/>
        <end position="707"/>
    </location>
</feature>
<evidence type="ECO:0000259" key="5">
    <source>
        <dbReference type="Pfam" id="PF22863"/>
    </source>
</evidence>
<keyword evidence="7" id="KW-1185">Reference proteome</keyword>
<keyword evidence="6" id="KW-0614">Plasmid</keyword>
<sequence>MIAKRIPRAKGTSSPARLVRYMIAAKGGIDPASWLRTADYILDTQETTAVGERVASYRVTNCGTDDPAIATILISAKQAENRKSKADKTYHLVFSFPQGENPSLDVLHAIEDELCAAIGLADHQRISAIHKDTDHLHVHVAINKVHPTGLQNIEPYYDKKRLMQACDALEIKYALQRTFHGAKEIENERQGFIQLGPEQICSERDSKFRKYLLKSYDISFEESPEANTFNDLRTLSGCGLAHAANRNKVLLPGDACSGLGAAGESSADGMRRAGNGHRENVGHKGIDIEAKSGIETLTGYVAREIAAELRAATSWAEIHMAVARHGLEANLRGAGLVFGDPGLPLWTKASSCGRDLSLKALSDRLGPYQPAAHKLQRKSNKSYAPRPRGMGVSAAALYASYLRERQEQAAARRMGLERIRLTGLEANARLRKWMHAQRTLLKAAPKGAVRSITQGTLRQQFQATRANNRQALKQQRRALFSRTSMPGWARWLTEQAESGNLEALAVLRERDEVARKWHGDLLTAERADQAKAIVMNSLMPKVRRDGSVAYRTVDGGVVIDRKTHVHAQIATTGAAMVALDLAAQKFESQPLIVEGSAAFRLEVAALAGLHGLQVTFVDESMEQSRQASMRFKVQMPPANPIQASQEQAPKEGPKSREVAVPPTADLLASSQESVKRAAAGTPAPASQKQSPGEQRKNARAGEPNTSEGNLLNVTIWVNERNALGQKISSIGYHRLWMPGDAGAFRYAGKRRMQDGSEVLLLQHANEVVVKPASVHVVAKAARWRVGQTVHLDARGRFIDRNKGVEL</sequence>
<organism evidence="6 7">
    <name type="scientific">Comamonas endophytica</name>
    <dbReference type="NCBI Taxonomy" id="2949090"/>
    <lineage>
        <taxon>Bacteria</taxon>
        <taxon>Pseudomonadati</taxon>
        <taxon>Pseudomonadota</taxon>
        <taxon>Betaproteobacteria</taxon>
        <taxon>Burkholderiales</taxon>
        <taxon>Comamonadaceae</taxon>
        <taxon>Comamonas</taxon>
    </lineage>
</organism>
<evidence type="ECO:0000313" key="7">
    <source>
        <dbReference type="Proteomes" id="UP001162800"/>
    </source>
</evidence>
<feature type="domain" description="TraI-like C-terminal" evidence="4">
    <location>
        <begin position="715"/>
        <end position="797"/>
    </location>
</feature>
<feature type="compositionally biased region" description="Basic and acidic residues" evidence="1">
    <location>
        <begin position="648"/>
        <end position="657"/>
    </location>
</feature>
<dbReference type="Pfam" id="PF03432">
    <property type="entry name" value="Relaxase"/>
    <property type="match status" value="1"/>
</dbReference>
<evidence type="ECO:0000256" key="1">
    <source>
        <dbReference type="SAM" id="MobiDB-lite"/>
    </source>
</evidence>
<reference evidence="6" key="1">
    <citation type="submission" date="2022-09" db="EMBL/GenBank/DDBJ databases">
        <title>The complete genome of Acidovorax sp. 5MLIR.</title>
        <authorList>
            <person name="Liu L."/>
            <person name="Yue J."/>
            <person name="Yang F."/>
            <person name="Yuan J."/>
            <person name="Li L."/>
        </authorList>
    </citation>
    <scope>NUCLEOTIDE SEQUENCE</scope>
    <source>
        <strain evidence="6">5MLIR</strain>
        <plasmid evidence="6">unnamed2</plasmid>
    </source>
</reference>
<evidence type="ECO:0000313" key="6">
    <source>
        <dbReference type="EMBL" id="UYG53958.1"/>
    </source>
</evidence>
<accession>A0ABY6GGD4</accession>
<dbReference type="NCBIfam" id="NF041893">
    <property type="entry name" value="TraI_MobP_relax"/>
    <property type="match status" value="1"/>
</dbReference>
<dbReference type="EMBL" id="CP106883">
    <property type="protein sequence ID" value="UYG53958.1"/>
    <property type="molecule type" value="Genomic_DNA"/>
</dbReference>
<gene>
    <name evidence="6" type="ORF">M9799_20345</name>
</gene>
<feature type="domain" description="TraI-like middle" evidence="5">
    <location>
        <begin position="286"/>
        <end position="371"/>
    </location>
</feature>
<dbReference type="Pfam" id="PF18821">
    <property type="entry name" value="LPD7"/>
    <property type="match status" value="1"/>
</dbReference>
<dbReference type="Pfam" id="PF22287">
    <property type="entry name" value="TraI-like_C"/>
    <property type="match status" value="1"/>
</dbReference>
<dbReference type="Proteomes" id="UP001162800">
    <property type="component" value="Plasmid unnamed2"/>
</dbReference>
<protein>
    <submittedName>
        <fullName evidence="6">Relaxase/mobilization nuclease domain-containing protein</fullName>
    </submittedName>
</protein>
<dbReference type="Pfam" id="PF22863">
    <property type="entry name" value="TraI_middle"/>
    <property type="match status" value="1"/>
</dbReference>
<feature type="domain" description="Large polyvalent protein-associated" evidence="3">
    <location>
        <begin position="539"/>
        <end position="627"/>
    </location>
</feature>
<feature type="domain" description="MobA/VirD2-like nuclease" evidence="2">
    <location>
        <begin position="41"/>
        <end position="175"/>
    </location>
</feature>
<dbReference type="InterPro" id="IPR040677">
    <property type="entry name" value="LPD7"/>
</dbReference>
<dbReference type="InterPro" id="IPR049751">
    <property type="entry name" value="TraI/MobA_relaxases"/>
</dbReference>
<dbReference type="InterPro" id="IPR005094">
    <property type="entry name" value="Endonuclease_MobA/VirD2"/>
</dbReference>